<dbReference type="AlphaFoldDB" id="A0A8H9KNX0"/>
<reference evidence="2" key="1">
    <citation type="journal article" date="2014" name="Int. J. Syst. Evol. Microbiol.">
        <title>Complete genome sequence of Corynebacterium casei LMG S-19264T (=DSM 44701T), isolated from a smear-ripened cheese.</title>
        <authorList>
            <consortium name="US DOE Joint Genome Institute (JGI-PGF)"/>
            <person name="Walter F."/>
            <person name="Albersmeier A."/>
            <person name="Kalinowski J."/>
            <person name="Ruckert C."/>
        </authorList>
    </citation>
    <scope>NUCLEOTIDE SEQUENCE</scope>
    <source>
        <strain evidence="2">CGMCC 1.10749</strain>
    </source>
</reference>
<evidence type="ECO:0000313" key="2">
    <source>
        <dbReference type="EMBL" id="GGB64931.1"/>
    </source>
</evidence>
<evidence type="ECO:0000313" key="3">
    <source>
        <dbReference type="Proteomes" id="UP000628079"/>
    </source>
</evidence>
<keyword evidence="1" id="KW-1133">Transmembrane helix</keyword>
<feature type="transmembrane region" description="Helical" evidence="1">
    <location>
        <begin position="105"/>
        <end position="129"/>
    </location>
</feature>
<gene>
    <name evidence="2" type="ORF">GCM10011314_00190</name>
</gene>
<sequence length="333" mass="36444">MLTPNDVAKCESWFDDHGLPYFVASRPASIRRALAPASVLLWTGVALVTGAAAAVLWRVVSWSWPAAIGLGLFAAVVVVLLRGVEVFRVPVIGRWALAHAWGSRSLLVPLATRALPFLLLFITFLFINTEVWQVASSLSRALLWSSVAVFVVLAVAFLAPSFDKEISRLGAEVEGERLVASCEGTPVASAAREILEEPQLASEVAGIRLRGLERNNLLLMLFVTQAIQVVSLAFIVFGVFVVFGSIAIRPEVIESWVGHPPTYETGGLHLVSNELFSVAVFLSGFAGLYFTVQAVIDQNYRREFFSRVEDDLQRAIGIRKVYVALRAHLAERV</sequence>
<keyword evidence="1" id="KW-0472">Membrane</keyword>
<dbReference type="RefSeq" id="WP_052116925.1">
    <property type="nucleotide sequence ID" value="NZ_BMEA01000001.1"/>
</dbReference>
<reference evidence="2" key="2">
    <citation type="submission" date="2020-09" db="EMBL/GenBank/DDBJ databases">
        <authorList>
            <person name="Sun Q."/>
            <person name="Zhou Y."/>
        </authorList>
    </citation>
    <scope>NUCLEOTIDE SEQUENCE</scope>
    <source>
        <strain evidence="2">CGMCC 1.10749</strain>
    </source>
</reference>
<name>A0A8H9KNX0_9MICO</name>
<evidence type="ECO:0008006" key="4">
    <source>
        <dbReference type="Google" id="ProtNLM"/>
    </source>
</evidence>
<feature type="transmembrane region" description="Helical" evidence="1">
    <location>
        <begin position="141"/>
        <end position="159"/>
    </location>
</feature>
<feature type="transmembrane region" description="Helical" evidence="1">
    <location>
        <begin position="275"/>
        <end position="296"/>
    </location>
</feature>
<dbReference type="Proteomes" id="UP000628079">
    <property type="component" value="Unassembled WGS sequence"/>
</dbReference>
<feature type="transmembrane region" description="Helical" evidence="1">
    <location>
        <begin position="39"/>
        <end position="60"/>
    </location>
</feature>
<feature type="transmembrane region" description="Helical" evidence="1">
    <location>
        <begin position="217"/>
        <end position="248"/>
    </location>
</feature>
<accession>A0A8H9KNX0</accession>
<dbReference type="EMBL" id="BMEA01000001">
    <property type="protein sequence ID" value="GGB64931.1"/>
    <property type="molecule type" value="Genomic_DNA"/>
</dbReference>
<protein>
    <recommendedName>
        <fullName evidence="4">Integral membrane protein</fullName>
    </recommendedName>
</protein>
<keyword evidence="1" id="KW-0812">Transmembrane</keyword>
<evidence type="ECO:0000256" key="1">
    <source>
        <dbReference type="SAM" id="Phobius"/>
    </source>
</evidence>
<comment type="caution">
    <text evidence="2">The sequence shown here is derived from an EMBL/GenBank/DDBJ whole genome shotgun (WGS) entry which is preliminary data.</text>
</comment>
<organism evidence="2 3">
    <name type="scientific">Knoellia flava</name>
    <dbReference type="NCBI Taxonomy" id="913969"/>
    <lineage>
        <taxon>Bacteria</taxon>
        <taxon>Bacillati</taxon>
        <taxon>Actinomycetota</taxon>
        <taxon>Actinomycetes</taxon>
        <taxon>Micrococcales</taxon>
        <taxon>Intrasporangiaceae</taxon>
        <taxon>Knoellia</taxon>
    </lineage>
</organism>
<proteinExistence type="predicted"/>
<feature type="transmembrane region" description="Helical" evidence="1">
    <location>
        <begin position="66"/>
        <end position="84"/>
    </location>
</feature>